<reference evidence="1" key="1">
    <citation type="submission" date="2022-01" db="EMBL/GenBank/DDBJ databases">
        <authorList>
            <person name="Wang Y."/>
        </authorList>
    </citation>
    <scope>NUCLEOTIDE SEQUENCE</scope>
    <source>
        <strain evidence="1">WB101</strain>
    </source>
</reference>
<accession>A0ABS9KIZ2</accession>
<reference evidence="1" key="2">
    <citation type="submission" date="2024-05" db="EMBL/GenBank/DDBJ databases">
        <title>Rhodohalobacter halophilus gen. nov., sp. nov., a moderately halophilic member of the family Balneolaceae.</title>
        <authorList>
            <person name="Xia J."/>
        </authorList>
    </citation>
    <scope>NUCLEOTIDE SEQUENCE</scope>
    <source>
        <strain evidence="1">WB101</strain>
    </source>
</reference>
<evidence type="ECO:0008006" key="3">
    <source>
        <dbReference type="Google" id="ProtNLM"/>
    </source>
</evidence>
<proteinExistence type="predicted"/>
<gene>
    <name evidence="1" type="ORF">L6773_19760</name>
</gene>
<dbReference type="RefSeq" id="WP_237856304.1">
    <property type="nucleotide sequence ID" value="NZ_JAKLWS010000044.1"/>
</dbReference>
<dbReference type="EMBL" id="JAKLWS010000044">
    <property type="protein sequence ID" value="MCG2590816.1"/>
    <property type="molecule type" value="Genomic_DNA"/>
</dbReference>
<comment type="caution">
    <text evidence="1">The sequence shown here is derived from an EMBL/GenBank/DDBJ whole genome shotgun (WGS) entry which is preliminary data.</text>
</comment>
<dbReference type="Proteomes" id="UP001165366">
    <property type="component" value="Unassembled WGS sequence"/>
</dbReference>
<organism evidence="1 2">
    <name type="scientific">Rhodohalobacter sulfatireducens</name>
    <dbReference type="NCBI Taxonomy" id="2911366"/>
    <lineage>
        <taxon>Bacteria</taxon>
        <taxon>Pseudomonadati</taxon>
        <taxon>Balneolota</taxon>
        <taxon>Balneolia</taxon>
        <taxon>Balneolales</taxon>
        <taxon>Balneolaceae</taxon>
        <taxon>Rhodohalobacter</taxon>
    </lineage>
</organism>
<evidence type="ECO:0000313" key="1">
    <source>
        <dbReference type="EMBL" id="MCG2590816.1"/>
    </source>
</evidence>
<name>A0ABS9KIZ2_9BACT</name>
<protein>
    <recommendedName>
        <fullName evidence="3">Glycosyltransferase family 1 protein</fullName>
    </recommendedName>
</protein>
<sequence length="372" mass="43668">MDNENTLTVLHTHSVIELFYTLYPFLLSNIQEKRVKFIYFKPEKLDTISGKNVLFLRIFKGRFDDTKFVNSTLKQLKNSFENVFFLDDSAGADSTHFEFIDSIDGYYKAKLLSNKKTYNKTIYGRHVFSDYYHHHFKITDDEMESYRNPVDSFQETEKLKTAFNVGYGWYPNPSKSNFLKYFVKLLARTNNFQLIRPLFLNQHRKLIDTLDDPINFHSKQLKVSARFRYQSYPNSIGYQRFLFEKIIKNHQSFLTGIVSPKKYLDEQKQTFATLSPFGYGEVCIRDFECIINGSLLIKPDMSHVVTQPNIYIPNETYIPVKWDGSDLLDVVDNVLSNTKYYQSVAENARTIYRKSLINIESEFMSVFGALLN</sequence>
<evidence type="ECO:0000313" key="2">
    <source>
        <dbReference type="Proteomes" id="UP001165366"/>
    </source>
</evidence>
<keyword evidence="2" id="KW-1185">Reference proteome</keyword>